<dbReference type="OrthoDB" id="401239at2"/>
<dbReference type="EMBL" id="CP101806">
    <property type="protein sequence ID" value="UUD35720.1"/>
    <property type="molecule type" value="Genomic_DNA"/>
</dbReference>
<evidence type="ECO:0000313" key="5">
    <source>
        <dbReference type="Proteomes" id="UP001058569"/>
    </source>
</evidence>
<dbReference type="PROSITE" id="PS51257">
    <property type="entry name" value="PROKAR_LIPOPROTEIN"/>
    <property type="match status" value="1"/>
</dbReference>
<evidence type="ECO:0000313" key="3">
    <source>
        <dbReference type="EMBL" id="VDR42476.1"/>
    </source>
</evidence>
<dbReference type="AlphaFoldDB" id="A0A3P8LA99"/>
<dbReference type="InterPro" id="IPR010592">
    <property type="entry name" value="CypI"/>
</dbReference>
<dbReference type="NCBIfam" id="NF045838">
    <property type="entry name" value="MG289_thiam_LP"/>
    <property type="match status" value="1"/>
</dbReference>
<evidence type="ECO:0000313" key="4">
    <source>
        <dbReference type="Proteomes" id="UP000280036"/>
    </source>
</evidence>
<dbReference type="EMBL" id="UZVY01000002">
    <property type="protein sequence ID" value="VDR42476.1"/>
    <property type="molecule type" value="Genomic_DNA"/>
</dbReference>
<dbReference type="InterPro" id="IPR043099">
    <property type="entry name" value="CypI_dom_I"/>
</dbReference>
<evidence type="ECO:0000313" key="1">
    <source>
        <dbReference type="EMBL" id="UUD35720.1"/>
    </source>
</evidence>
<name>A0A3P8LA99_9BACT</name>
<dbReference type="Pfam" id="PF06646">
    <property type="entry name" value="CypI"/>
    <property type="match status" value="1"/>
</dbReference>
<proteinExistence type="predicted"/>
<dbReference type="EMBL" id="UZVY01000001">
    <property type="protein sequence ID" value="VDR41541.1"/>
    <property type="molecule type" value="Genomic_DNA"/>
</dbReference>
<keyword evidence="5" id="KW-1185">Reference proteome</keyword>
<reference evidence="2 4" key="1">
    <citation type="submission" date="2018-12" db="EMBL/GenBank/DDBJ databases">
        <authorList>
            <consortium name="Pathogen Informatics"/>
        </authorList>
    </citation>
    <scope>NUCLEOTIDE SEQUENCE [LARGE SCALE GENOMIC DNA]</scope>
    <source>
        <strain evidence="2 4">NCTC10126</strain>
    </source>
</reference>
<gene>
    <name evidence="2" type="ORF">NCTC10126_00017</name>
    <name evidence="3" type="ORF">NCTC10126_01000</name>
    <name evidence="1" type="ORF">NPA07_02490</name>
</gene>
<organism evidence="2 4">
    <name type="scientific">Mycoplasmopsis caviae</name>
    <dbReference type="NCBI Taxonomy" id="55603"/>
    <lineage>
        <taxon>Bacteria</taxon>
        <taxon>Bacillati</taxon>
        <taxon>Mycoplasmatota</taxon>
        <taxon>Mycoplasmoidales</taxon>
        <taxon>Metamycoplasmataceae</taxon>
        <taxon>Mycoplasmopsis</taxon>
    </lineage>
</organism>
<dbReference type="Proteomes" id="UP001058569">
    <property type="component" value="Chromosome"/>
</dbReference>
<dbReference type="InterPro" id="IPR043100">
    <property type="entry name" value="CypI_dom_II"/>
</dbReference>
<evidence type="ECO:0000313" key="2">
    <source>
        <dbReference type="EMBL" id="VDR41541.1"/>
    </source>
</evidence>
<dbReference type="Gene3D" id="3.40.190.190">
    <property type="entry name" value="CypI, domain 2"/>
    <property type="match status" value="1"/>
</dbReference>
<dbReference type="Proteomes" id="UP000280036">
    <property type="component" value="Unassembled WGS sequence"/>
</dbReference>
<dbReference type="RefSeq" id="WP_126117836.1">
    <property type="nucleotide sequence ID" value="NZ_CP101806.1"/>
</dbReference>
<accession>A0A3P8LA99</accession>
<sequence>MKKMYKYLTLIPGVITLTSLSGACHHHTSVSEIKIKMQGIKYGEDSKIKEYTNAFNQIFNQNLMEAKLDNKVVSFHEAGGDESATISEINTNKFQVAFPGALRYYQEYQNNKNKSVSAFMQTKSLAFKTKDSLKFDDTSLYDVDKGPSNFATEQAEYENHLFKSEGGYVNWTKDSMGGYKNYKFTNMYEKDKFVDVQRGAIWIFGTEDERSNIKNAWINRRWDDFYKFGITYGENYSASKYHLPQALLRKQFDLNEAFTLDSFASTNSQYFGKIKAKELGKLDNTKYHIAFDNENSFAYTSHGSKELTKRDFYVKDSNKAYEILTLTDPIPYNVAIAHNSLSNDVLNILAQTFIELANNNKNYIGNLWGLNHYSIIDNEVENFINRIDSVLNI</sequence>
<dbReference type="Gene3D" id="3.40.190.180">
    <property type="entry name" value="Cypl, domain I"/>
    <property type="match status" value="1"/>
</dbReference>
<protein>
    <submittedName>
        <fullName evidence="1">DNA repair protein</fullName>
    </submittedName>
    <submittedName>
        <fullName evidence="2">High affinity transport system protein p37</fullName>
    </submittedName>
</protein>
<reference evidence="1" key="2">
    <citation type="submission" date="2022-07" db="EMBL/GenBank/DDBJ databases">
        <title>Complete genome of Mycoplasma caviae type strain G122.</title>
        <authorList>
            <person name="Spergser J."/>
        </authorList>
    </citation>
    <scope>NUCLEOTIDE SEQUENCE</scope>
    <source>
        <strain evidence="1">G122</strain>
    </source>
</reference>